<protein>
    <submittedName>
        <fullName evidence="1">Uncharacterized protein</fullName>
    </submittedName>
</protein>
<keyword evidence="2" id="KW-1185">Reference proteome</keyword>
<gene>
    <name evidence="1" type="ORF">PTT_20012</name>
</gene>
<dbReference type="Proteomes" id="UP000001067">
    <property type="component" value="Unassembled WGS sequence"/>
</dbReference>
<dbReference type="AlphaFoldDB" id="E3SA82"/>
<accession>E3SA82</accession>
<sequence>MRKIIKGYRPYLSELPPLPSLNSLKLDYPFYNSFKEAEEEHLESYKKTKSWTEVYTYKLDEQSRLKKYKYHGTG</sequence>
<dbReference type="EMBL" id="GL538017">
    <property type="protein sequence ID" value="EFQ85117.1"/>
    <property type="molecule type" value="Genomic_DNA"/>
</dbReference>
<dbReference type="HOGENOM" id="CLU_2689033_0_0_1"/>
<organism evidence="2">
    <name type="scientific">Pyrenophora teres f. teres (strain 0-1)</name>
    <name type="common">Barley net blotch fungus</name>
    <name type="synonym">Drechslera teres f. teres</name>
    <dbReference type="NCBI Taxonomy" id="861557"/>
    <lineage>
        <taxon>Eukaryota</taxon>
        <taxon>Fungi</taxon>
        <taxon>Dikarya</taxon>
        <taxon>Ascomycota</taxon>
        <taxon>Pezizomycotina</taxon>
        <taxon>Dothideomycetes</taxon>
        <taxon>Pleosporomycetidae</taxon>
        <taxon>Pleosporales</taxon>
        <taxon>Pleosporineae</taxon>
        <taxon>Pleosporaceae</taxon>
        <taxon>Pyrenophora</taxon>
    </lineage>
</organism>
<name>E3SA82_PYRTT</name>
<evidence type="ECO:0000313" key="2">
    <source>
        <dbReference type="Proteomes" id="UP000001067"/>
    </source>
</evidence>
<reference evidence="1 2" key="1">
    <citation type="journal article" date="2010" name="Genome Biol.">
        <title>A first genome assembly of the barley fungal pathogen Pyrenophora teres f. teres.</title>
        <authorList>
            <person name="Ellwood S.R."/>
            <person name="Liu Z."/>
            <person name="Syme R.A."/>
            <person name="Lai Z."/>
            <person name="Hane J.K."/>
            <person name="Keiper F."/>
            <person name="Moffat C.S."/>
            <person name="Oliver R.P."/>
            <person name="Friesen T.L."/>
        </authorList>
    </citation>
    <scope>NUCLEOTIDE SEQUENCE [LARGE SCALE GENOMIC DNA]</scope>
    <source>
        <strain evidence="1 2">0-1</strain>
    </source>
</reference>
<dbReference type="KEGG" id="pte:PTT_20012"/>
<evidence type="ECO:0000313" key="1">
    <source>
        <dbReference type="EMBL" id="EFQ85117.1"/>
    </source>
</evidence>
<proteinExistence type="predicted"/>